<dbReference type="Proteomes" id="UP000788153">
    <property type="component" value="Unassembled WGS sequence"/>
</dbReference>
<feature type="chain" id="PRO_5046757146" evidence="1">
    <location>
        <begin position="30"/>
        <end position="45"/>
    </location>
</feature>
<keyword evidence="1" id="KW-0732">Signal</keyword>
<dbReference type="EMBL" id="JAASQP010000001">
    <property type="protein sequence ID" value="NIJ24748.1"/>
    <property type="molecule type" value="Genomic_DNA"/>
</dbReference>
<keyword evidence="3" id="KW-1185">Reference proteome</keyword>
<name>A0ABX0U2N3_9SPHN</name>
<comment type="caution">
    <text evidence="2">The sequence shown here is derived from an EMBL/GenBank/DDBJ whole genome shotgun (WGS) entry which is preliminary data.</text>
</comment>
<accession>A0ABX0U2N3</accession>
<feature type="signal peptide" evidence="1">
    <location>
        <begin position="1"/>
        <end position="29"/>
    </location>
</feature>
<protein>
    <submittedName>
        <fullName evidence="2">Uncharacterized protein</fullName>
    </submittedName>
</protein>
<dbReference type="RefSeq" id="WP_166745493.1">
    <property type="nucleotide sequence ID" value="NZ_BAAAEV010000001.1"/>
</dbReference>
<evidence type="ECO:0000256" key="1">
    <source>
        <dbReference type="SAM" id="SignalP"/>
    </source>
</evidence>
<organism evidence="2 3">
    <name type="scientific">Sphingomonas japonica</name>
    <dbReference type="NCBI Taxonomy" id="511662"/>
    <lineage>
        <taxon>Bacteria</taxon>
        <taxon>Pseudomonadati</taxon>
        <taxon>Pseudomonadota</taxon>
        <taxon>Alphaproteobacteria</taxon>
        <taxon>Sphingomonadales</taxon>
        <taxon>Sphingomonadaceae</taxon>
        <taxon>Sphingomonas</taxon>
    </lineage>
</organism>
<proteinExistence type="predicted"/>
<reference evidence="2 3" key="1">
    <citation type="submission" date="2020-03" db="EMBL/GenBank/DDBJ databases">
        <title>Genomic Encyclopedia of Type Strains, Phase IV (KMG-IV): sequencing the most valuable type-strain genomes for metagenomic binning, comparative biology and taxonomic classification.</title>
        <authorList>
            <person name="Goeker M."/>
        </authorList>
    </citation>
    <scope>NUCLEOTIDE SEQUENCE [LARGE SCALE GENOMIC DNA]</scope>
    <source>
        <strain evidence="2 3">DSM 22753</strain>
    </source>
</reference>
<evidence type="ECO:0000313" key="3">
    <source>
        <dbReference type="Proteomes" id="UP000788153"/>
    </source>
</evidence>
<evidence type="ECO:0000313" key="2">
    <source>
        <dbReference type="EMBL" id="NIJ24748.1"/>
    </source>
</evidence>
<sequence>MKTSESPAMFASFALALLCSAALVSSAVAPAEAIATVVPVGQVQA</sequence>
<gene>
    <name evidence="2" type="ORF">FHT01_002290</name>
</gene>